<evidence type="ECO:0000256" key="1">
    <source>
        <dbReference type="ARBA" id="ARBA00004651"/>
    </source>
</evidence>
<dbReference type="Proteomes" id="UP000092573">
    <property type="component" value="Chromosome"/>
</dbReference>
<dbReference type="PROSITE" id="PS51257">
    <property type="entry name" value="PROKAR_LIPOPROTEIN"/>
    <property type="match status" value="1"/>
</dbReference>
<evidence type="ECO:0000259" key="7">
    <source>
        <dbReference type="Pfam" id="PF09335"/>
    </source>
</evidence>
<feature type="transmembrane region" description="Helical" evidence="6">
    <location>
        <begin position="177"/>
        <end position="197"/>
    </location>
</feature>
<dbReference type="AlphaFoldDB" id="A0A1B1N0L1"/>
<comment type="subcellular location">
    <subcellularLocation>
        <location evidence="1 6">Cell membrane</location>
        <topology evidence="1 6">Multi-pass membrane protein</topology>
    </subcellularLocation>
</comment>
<feature type="transmembrane region" description="Helical" evidence="6">
    <location>
        <begin position="72"/>
        <end position="93"/>
    </location>
</feature>
<evidence type="ECO:0000256" key="4">
    <source>
        <dbReference type="ARBA" id="ARBA00022989"/>
    </source>
</evidence>
<dbReference type="PANTHER" id="PTHR12677">
    <property type="entry name" value="GOLGI APPARATUS MEMBRANE PROTEIN TVP38-RELATED"/>
    <property type="match status" value="1"/>
</dbReference>
<feature type="transmembrane region" description="Helical" evidence="6">
    <location>
        <begin position="134"/>
        <end position="157"/>
    </location>
</feature>
<dbReference type="EMBL" id="CP014167">
    <property type="protein sequence ID" value="ANS74974.1"/>
    <property type="molecule type" value="Genomic_DNA"/>
</dbReference>
<evidence type="ECO:0000256" key="2">
    <source>
        <dbReference type="ARBA" id="ARBA00022475"/>
    </source>
</evidence>
<dbReference type="STRING" id="1462996.AWM70_10480"/>
<accession>A0A1B1N0L1</accession>
<reference evidence="8 9" key="1">
    <citation type="submission" date="2016-01" db="EMBL/GenBank/DDBJ databases">
        <title>Complete Genome Sequence of Paenibacillus yonginensis DCY84, a novel Plant Growth-Promoting Bacteria with Elicitation of Induced Systemic Resistance.</title>
        <authorList>
            <person name="Kim Y.J."/>
            <person name="Yang D.C."/>
            <person name="Sukweenadhi J."/>
        </authorList>
    </citation>
    <scope>NUCLEOTIDE SEQUENCE [LARGE SCALE GENOMIC DNA]</scope>
    <source>
        <strain evidence="8 9">DCY84</strain>
    </source>
</reference>
<evidence type="ECO:0000256" key="5">
    <source>
        <dbReference type="ARBA" id="ARBA00023136"/>
    </source>
</evidence>
<keyword evidence="9" id="KW-1185">Reference proteome</keyword>
<dbReference type="PANTHER" id="PTHR12677:SF59">
    <property type="entry name" value="GOLGI APPARATUS MEMBRANE PROTEIN TVP38-RELATED"/>
    <property type="match status" value="1"/>
</dbReference>
<evidence type="ECO:0000313" key="9">
    <source>
        <dbReference type="Proteomes" id="UP000092573"/>
    </source>
</evidence>
<dbReference type="InterPro" id="IPR015414">
    <property type="entry name" value="TMEM64"/>
</dbReference>
<organism evidence="8 9">
    <name type="scientific">Paenibacillus yonginensis</name>
    <dbReference type="NCBI Taxonomy" id="1462996"/>
    <lineage>
        <taxon>Bacteria</taxon>
        <taxon>Bacillati</taxon>
        <taxon>Bacillota</taxon>
        <taxon>Bacilli</taxon>
        <taxon>Bacillales</taxon>
        <taxon>Paenibacillaceae</taxon>
        <taxon>Paenibacillus</taxon>
    </lineage>
</organism>
<gene>
    <name evidence="8" type="ORF">AWM70_10480</name>
</gene>
<dbReference type="InterPro" id="IPR032816">
    <property type="entry name" value="VTT_dom"/>
</dbReference>
<feature type="transmembrane region" description="Helical" evidence="6">
    <location>
        <begin position="34"/>
        <end position="52"/>
    </location>
</feature>
<sequence>MQMKKWLGPVIYVLLMAAAFACRDQISLLLNHRLSLMMTFLLATLLALFPIMPYKVVIAAAGLLYGPWTGALLTIAGSTLSGVLLYAAGAAWYRQDAERWLNRFSGLKRFASYVDKHPFESVLLYRLLPVVPQWALNVYAGLASIPFGLYLAASILGKLPGILVYAYLGSSLFSRPLLALEILGLYIMFVLVGVWGYKKRSAAKPDHS</sequence>
<dbReference type="KEGG" id="pyg:AWM70_10480"/>
<protein>
    <recommendedName>
        <fullName evidence="6">TVP38/TMEM64 family membrane protein</fullName>
    </recommendedName>
</protein>
<evidence type="ECO:0000256" key="6">
    <source>
        <dbReference type="RuleBase" id="RU366058"/>
    </source>
</evidence>
<keyword evidence="2 6" id="KW-1003">Cell membrane</keyword>
<proteinExistence type="inferred from homology"/>
<evidence type="ECO:0000256" key="3">
    <source>
        <dbReference type="ARBA" id="ARBA00022692"/>
    </source>
</evidence>
<feature type="transmembrane region" description="Helical" evidence="6">
    <location>
        <begin position="6"/>
        <end position="22"/>
    </location>
</feature>
<keyword evidence="5 6" id="KW-0472">Membrane</keyword>
<dbReference type="Pfam" id="PF09335">
    <property type="entry name" value="VTT_dom"/>
    <property type="match status" value="1"/>
</dbReference>
<feature type="domain" description="VTT" evidence="7">
    <location>
        <begin position="53"/>
        <end position="170"/>
    </location>
</feature>
<dbReference type="GO" id="GO:0005886">
    <property type="term" value="C:plasma membrane"/>
    <property type="evidence" value="ECO:0007669"/>
    <property type="project" value="UniProtKB-SubCell"/>
</dbReference>
<evidence type="ECO:0000313" key="8">
    <source>
        <dbReference type="EMBL" id="ANS74974.1"/>
    </source>
</evidence>
<keyword evidence="3 6" id="KW-0812">Transmembrane</keyword>
<keyword evidence="4 6" id="KW-1133">Transmembrane helix</keyword>
<comment type="similarity">
    <text evidence="6">Belongs to the TVP38/TMEM64 family.</text>
</comment>
<name>A0A1B1N0L1_9BACL</name>